<dbReference type="KEGG" id="act:ACLA_004180"/>
<dbReference type="InterPro" id="IPR001810">
    <property type="entry name" value="F-box_dom"/>
</dbReference>
<feature type="repeat" description="ANK" evidence="3">
    <location>
        <begin position="166"/>
        <end position="198"/>
    </location>
</feature>
<dbReference type="PANTHER" id="PTHR24123">
    <property type="entry name" value="ANKYRIN REPEAT-CONTAINING"/>
    <property type="match status" value="1"/>
</dbReference>
<dbReference type="PROSITE" id="PS50181">
    <property type="entry name" value="FBOX"/>
    <property type="match status" value="1"/>
</dbReference>
<dbReference type="RefSeq" id="XP_001276430.1">
    <property type="nucleotide sequence ID" value="XM_001276429.1"/>
</dbReference>
<dbReference type="HOGENOM" id="CLU_390833_0_0_1"/>
<feature type="repeat" description="ANK" evidence="3">
    <location>
        <begin position="132"/>
        <end position="164"/>
    </location>
</feature>
<organism evidence="5 6">
    <name type="scientific">Aspergillus clavatus (strain ATCC 1007 / CBS 513.65 / DSM 816 / NCTC 3887 / NRRL 1 / QM 1276 / 107)</name>
    <dbReference type="NCBI Taxonomy" id="344612"/>
    <lineage>
        <taxon>Eukaryota</taxon>
        <taxon>Fungi</taxon>
        <taxon>Dikarya</taxon>
        <taxon>Ascomycota</taxon>
        <taxon>Pezizomycotina</taxon>
        <taxon>Eurotiomycetes</taxon>
        <taxon>Eurotiomycetidae</taxon>
        <taxon>Eurotiales</taxon>
        <taxon>Aspergillaceae</taxon>
        <taxon>Aspergillus</taxon>
        <taxon>Aspergillus subgen. Fumigati</taxon>
    </lineage>
</organism>
<dbReference type="GeneID" id="4708357"/>
<keyword evidence="6" id="KW-1185">Reference proteome</keyword>
<gene>
    <name evidence="5" type="ORF">ACLA_004180</name>
</gene>
<dbReference type="eggNOG" id="KOG4177">
    <property type="taxonomic scope" value="Eukaryota"/>
</dbReference>
<dbReference type="VEuPathDB" id="FungiDB:ACLA_004180"/>
<sequence length="670" mass="74058">MYLPNLPIEVILMITRLLDYESEISALSRTNHRLYKVLEDFLYKYHVQCINSGTDEELGMSALQWAAKNGLDGTARRALEAGADPNAHDVVVIAASHGHANVVKVLLEYGADTSYERVPEWSRSTRPIGRNGAGNAFSLAASEGHAEVIRVLIAHGADPKRSARDSKFNPLIQAAHGGHLSIVKLLVEAGCDIEPDNYNGVTPLATAVANGHLEVVKFLLARGANPDPRCFSDLTPLCMAARRGHLEILEYLLDHGADPHPRINNETSLYALAWAAQLNHVAIVEFLMDRFDYLHMVQTKEERCILLCVAAATGIVQWAQHLLDAGLPPNIKGDNVLAFGLLYKDFTPLAWAADRGHLRLVELLIDRGANPSQFNEPGDFCNPLWRAVQGGHEAVVSLLLDRRDNSANGNEMSVALQHAVQHDGIFKLLLDRGADPLNDRVSVPRRVLRFGNAIQVQMLHDRGVRFDKLGSAFPLYLLAIRAGEAVFKILLQNRYDPQPGGPDEYNILQTAATKGTTAVMQTLLDRGFNLHVRHSGRPLLSAAASRRDQENAGDMIDLLLRHGARLNELDSSGRTPLMWVCRAKFRDRARKLLERGADPFVKGGTGETFFIMAARAGNLSVVKLLLESFDSFGLSGAEMEDYLHEAIAISSGSVRKALRQYYWREHYRGN</sequence>
<feature type="repeat" description="ANK" evidence="3">
    <location>
        <begin position="344"/>
        <end position="376"/>
    </location>
</feature>
<name>A1C5N6_ASPCL</name>
<feature type="repeat" description="ANK" evidence="3">
    <location>
        <begin position="199"/>
        <end position="227"/>
    </location>
</feature>
<evidence type="ECO:0000256" key="3">
    <source>
        <dbReference type="PROSITE-ProRule" id="PRU00023"/>
    </source>
</evidence>
<feature type="repeat" description="ANK" evidence="3">
    <location>
        <begin position="86"/>
        <end position="118"/>
    </location>
</feature>
<dbReference type="InterPro" id="IPR002110">
    <property type="entry name" value="Ankyrin_rpt"/>
</dbReference>
<dbReference type="EMBL" id="DS027004">
    <property type="protein sequence ID" value="EAW15004.1"/>
    <property type="molecule type" value="Genomic_DNA"/>
</dbReference>
<evidence type="ECO:0000313" key="6">
    <source>
        <dbReference type="Proteomes" id="UP000006701"/>
    </source>
</evidence>
<dbReference type="SMART" id="SM00248">
    <property type="entry name" value="ANK"/>
    <property type="match status" value="14"/>
</dbReference>
<dbReference type="Pfam" id="PF12796">
    <property type="entry name" value="Ank_2"/>
    <property type="match status" value="5"/>
</dbReference>
<evidence type="ECO:0000313" key="5">
    <source>
        <dbReference type="EMBL" id="EAW15004.1"/>
    </source>
</evidence>
<feature type="domain" description="F-box" evidence="4">
    <location>
        <begin position="1"/>
        <end position="46"/>
    </location>
</feature>
<protein>
    <submittedName>
        <fullName evidence="5">Ankyrin repeat protein</fullName>
    </submittedName>
</protein>
<dbReference type="PROSITE" id="PS50088">
    <property type="entry name" value="ANK_REPEAT"/>
    <property type="match status" value="8"/>
</dbReference>
<feature type="repeat" description="ANK" evidence="3">
    <location>
        <begin position="58"/>
        <end position="90"/>
    </location>
</feature>
<dbReference type="Gene3D" id="1.25.40.20">
    <property type="entry name" value="Ankyrin repeat-containing domain"/>
    <property type="match status" value="3"/>
</dbReference>
<accession>A1C5N6</accession>
<dbReference type="InterPro" id="IPR051165">
    <property type="entry name" value="Multifunctional_ANK_Repeat"/>
</dbReference>
<dbReference type="OMA" id="ANIQEYQ"/>
<dbReference type="SUPFAM" id="SSF48403">
    <property type="entry name" value="Ankyrin repeat"/>
    <property type="match status" value="3"/>
</dbReference>
<dbReference type="OrthoDB" id="366390at2759"/>
<dbReference type="PANTHER" id="PTHR24123:SF33">
    <property type="entry name" value="PROTEIN HOS4"/>
    <property type="match status" value="1"/>
</dbReference>
<evidence type="ECO:0000259" key="4">
    <source>
        <dbReference type="PROSITE" id="PS50181"/>
    </source>
</evidence>
<proteinExistence type="predicted"/>
<dbReference type="PRINTS" id="PR01415">
    <property type="entry name" value="ANKYRIN"/>
</dbReference>
<evidence type="ECO:0000256" key="1">
    <source>
        <dbReference type="ARBA" id="ARBA00022737"/>
    </source>
</evidence>
<keyword evidence="1" id="KW-0677">Repeat</keyword>
<dbReference type="STRING" id="344612.A1C5N6"/>
<dbReference type="Proteomes" id="UP000006701">
    <property type="component" value="Unassembled WGS sequence"/>
</dbReference>
<dbReference type="PROSITE" id="PS50297">
    <property type="entry name" value="ANK_REP_REGION"/>
    <property type="match status" value="5"/>
</dbReference>
<feature type="repeat" description="ANK" evidence="3">
    <location>
        <begin position="535"/>
        <end position="571"/>
    </location>
</feature>
<keyword evidence="2 3" id="KW-0040">ANK repeat</keyword>
<dbReference type="InterPro" id="IPR036770">
    <property type="entry name" value="Ankyrin_rpt-contain_sf"/>
</dbReference>
<evidence type="ECO:0000256" key="2">
    <source>
        <dbReference type="ARBA" id="ARBA00023043"/>
    </source>
</evidence>
<dbReference type="AlphaFoldDB" id="A1C5N6"/>
<feature type="repeat" description="ANK" evidence="3">
    <location>
        <begin position="232"/>
        <end position="264"/>
    </location>
</feature>
<reference evidence="5 6" key="1">
    <citation type="journal article" date="2008" name="PLoS Genet.">
        <title>Genomic islands in the pathogenic filamentous fungus Aspergillus fumigatus.</title>
        <authorList>
            <person name="Fedorova N.D."/>
            <person name="Khaldi N."/>
            <person name="Joardar V.S."/>
            <person name="Maiti R."/>
            <person name="Amedeo P."/>
            <person name="Anderson M.J."/>
            <person name="Crabtree J."/>
            <person name="Silva J.C."/>
            <person name="Badger J.H."/>
            <person name="Albarraq A."/>
            <person name="Angiuoli S."/>
            <person name="Bussey H."/>
            <person name="Bowyer P."/>
            <person name="Cotty P.J."/>
            <person name="Dyer P.S."/>
            <person name="Egan A."/>
            <person name="Galens K."/>
            <person name="Fraser-Liggett C.M."/>
            <person name="Haas B.J."/>
            <person name="Inman J.M."/>
            <person name="Kent R."/>
            <person name="Lemieux S."/>
            <person name="Malavazi I."/>
            <person name="Orvis J."/>
            <person name="Roemer T."/>
            <person name="Ronning C.M."/>
            <person name="Sundaram J.P."/>
            <person name="Sutton G."/>
            <person name="Turner G."/>
            <person name="Venter J.C."/>
            <person name="White O.R."/>
            <person name="Whitty B.R."/>
            <person name="Youngman P."/>
            <person name="Wolfe K.H."/>
            <person name="Goldman G.H."/>
            <person name="Wortman J.R."/>
            <person name="Jiang B."/>
            <person name="Denning D.W."/>
            <person name="Nierman W.C."/>
        </authorList>
    </citation>
    <scope>NUCLEOTIDE SEQUENCE [LARGE SCALE GENOMIC DNA]</scope>
    <source>
        <strain evidence="6">ATCC 1007 / CBS 513.65 / DSM 816 / NCTC 3887 / NRRL 1</strain>
    </source>
</reference>